<keyword evidence="10" id="KW-1015">Disulfide bond</keyword>
<organism evidence="19 20">
    <name type="scientific">Xylona heveae (strain CBS 132557 / TC161)</name>
    <dbReference type="NCBI Taxonomy" id="1328760"/>
    <lineage>
        <taxon>Eukaryota</taxon>
        <taxon>Fungi</taxon>
        <taxon>Dikarya</taxon>
        <taxon>Ascomycota</taxon>
        <taxon>Pezizomycotina</taxon>
        <taxon>Xylonomycetes</taxon>
        <taxon>Xylonales</taxon>
        <taxon>Xylonaceae</taxon>
        <taxon>Xylona</taxon>
    </lineage>
</organism>
<evidence type="ECO:0000256" key="8">
    <source>
        <dbReference type="ARBA" id="ARBA00023002"/>
    </source>
</evidence>
<evidence type="ECO:0000256" key="2">
    <source>
        <dbReference type="ARBA" id="ARBA00001936"/>
    </source>
</evidence>
<dbReference type="FunFam" id="2.70.98.20:FF:000001">
    <property type="entry name" value="Amine oxidase"/>
    <property type="match status" value="1"/>
</dbReference>
<gene>
    <name evidence="19" type="ORF">L228DRAFT_46123</name>
</gene>
<dbReference type="GO" id="GO:0048038">
    <property type="term" value="F:quinone binding"/>
    <property type="evidence" value="ECO:0007669"/>
    <property type="project" value="InterPro"/>
</dbReference>
<dbReference type="GeneID" id="28901755"/>
<dbReference type="GO" id="GO:0008131">
    <property type="term" value="F:primary methylamine oxidase activity"/>
    <property type="evidence" value="ECO:0007669"/>
    <property type="project" value="UniProtKB-EC"/>
</dbReference>
<dbReference type="PROSITE" id="PS01165">
    <property type="entry name" value="COPPER_AMINE_OXID_2"/>
    <property type="match status" value="1"/>
</dbReference>
<feature type="domain" description="Copper amine oxidase N2-terminal" evidence="17">
    <location>
        <begin position="5"/>
        <end position="88"/>
    </location>
</feature>
<evidence type="ECO:0000256" key="9">
    <source>
        <dbReference type="ARBA" id="ARBA00023008"/>
    </source>
</evidence>
<dbReference type="FunFam" id="3.10.450.40:FF:000014">
    <property type="entry name" value="Peroxisomal primary amine oxidase"/>
    <property type="match status" value="1"/>
</dbReference>
<dbReference type="AlphaFoldDB" id="A0A164ZH86"/>
<dbReference type="NCBIfam" id="NF008559">
    <property type="entry name" value="PRK11504.1"/>
    <property type="match status" value="1"/>
</dbReference>
<dbReference type="RefSeq" id="XP_018184655.1">
    <property type="nucleotide sequence ID" value="XM_018336618.1"/>
</dbReference>
<evidence type="ECO:0000256" key="1">
    <source>
        <dbReference type="ARBA" id="ARBA00001935"/>
    </source>
</evidence>
<evidence type="ECO:0000256" key="7">
    <source>
        <dbReference type="ARBA" id="ARBA00022772"/>
    </source>
</evidence>
<dbReference type="Pfam" id="PF02727">
    <property type="entry name" value="Cu_amine_oxidN2"/>
    <property type="match status" value="1"/>
</dbReference>
<dbReference type="InterPro" id="IPR049947">
    <property type="entry name" value="Cu_Am_Ox_Cu-bd"/>
</dbReference>
<dbReference type="FunFam" id="3.10.450.40:FF:000019">
    <property type="entry name" value="Amine oxidase"/>
    <property type="match status" value="1"/>
</dbReference>
<dbReference type="Pfam" id="PF01179">
    <property type="entry name" value="Cu_amine_oxid"/>
    <property type="match status" value="1"/>
</dbReference>
<dbReference type="PANTHER" id="PTHR10638">
    <property type="entry name" value="COPPER AMINE OXIDASE"/>
    <property type="match status" value="1"/>
</dbReference>
<feature type="domain" description="Copper amine oxidase N3-terminal" evidence="18">
    <location>
        <begin position="95"/>
        <end position="196"/>
    </location>
</feature>
<dbReference type="EMBL" id="KV407467">
    <property type="protein sequence ID" value="KZF19100.1"/>
    <property type="molecule type" value="Genomic_DNA"/>
</dbReference>
<dbReference type="EC" id="1.4.3.-" evidence="15"/>
<dbReference type="STRING" id="1328760.A0A164ZH86"/>
<dbReference type="Proteomes" id="UP000076632">
    <property type="component" value="Unassembled WGS sequence"/>
</dbReference>
<evidence type="ECO:0000256" key="12">
    <source>
        <dbReference type="ARBA" id="ARBA00048032"/>
    </source>
</evidence>
<evidence type="ECO:0000313" key="20">
    <source>
        <dbReference type="Proteomes" id="UP000076632"/>
    </source>
</evidence>
<dbReference type="InterPro" id="IPR000269">
    <property type="entry name" value="Cu_amine_oxidase"/>
</dbReference>
<evidence type="ECO:0000256" key="10">
    <source>
        <dbReference type="ARBA" id="ARBA00023157"/>
    </source>
</evidence>
<evidence type="ECO:0000259" key="17">
    <source>
        <dbReference type="Pfam" id="PF02727"/>
    </source>
</evidence>
<keyword evidence="6 15" id="KW-0479">Metal-binding</keyword>
<evidence type="ECO:0000256" key="6">
    <source>
        <dbReference type="ARBA" id="ARBA00022723"/>
    </source>
</evidence>
<evidence type="ECO:0000259" key="16">
    <source>
        <dbReference type="Pfam" id="PF01179"/>
    </source>
</evidence>
<dbReference type="OrthoDB" id="5379943at2759"/>
<dbReference type="InterPro" id="IPR036460">
    <property type="entry name" value="Cu_amine_oxidase_C_sf"/>
</dbReference>
<dbReference type="InterPro" id="IPR015800">
    <property type="entry name" value="Cu_amine_oxidase_N2"/>
</dbReference>
<evidence type="ECO:0000256" key="11">
    <source>
        <dbReference type="ARBA" id="ARBA00023211"/>
    </source>
</evidence>
<dbReference type="GO" id="GO:0005507">
    <property type="term" value="F:copper ion binding"/>
    <property type="evidence" value="ECO:0007669"/>
    <property type="project" value="InterPro"/>
</dbReference>
<comment type="PTM">
    <text evidence="14 15">Topaquinone (TPQ) is generated by copper-dependent autoxidation of a specific tyrosyl residue.</text>
</comment>
<evidence type="ECO:0000256" key="4">
    <source>
        <dbReference type="ARBA" id="ARBA00007983"/>
    </source>
</evidence>
<evidence type="ECO:0000256" key="14">
    <source>
        <dbReference type="PIRSR" id="PIRSR600269-51"/>
    </source>
</evidence>
<evidence type="ECO:0000256" key="3">
    <source>
        <dbReference type="ARBA" id="ARBA00001947"/>
    </source>
</evidence>
<dbReference type="PANTHER" id="PTHR10638:SF86">
    <property type="entry name" value="COPPER AMINE OXIDASE 1-RELATED"/>
    <property type="match status" value="1"/>
</dbReference>
<dbReference type="PROSITE" id="PS01164">
    <property type="entry name" value="COPPER_AMINE_OXID_1"/>
    <property type="match status" value="1"/>
</dbReference>
<keyword evidence="8 15" id="KW-0560">Oxidoreductase</keyword>
<evidence type="ECO:0000256" key="13">
    <source>
        <dbReference type="PIRSR" id="PIRSR600269-50"/>
    </source>
</evidence>
<feature type="modified residue" description="2',4',5'-topaquinone" evidence="14">
    <location>
        <position position="383"/>
    </location>
</feature>
<dbReference type="Gene3D" id="3.10.450.40">
    <property type="match status" value="2"/>
</dbReference>
<protein>
    <recommendedName>
        <fullName evidence="15">Amine oxidase</fullName>
        <ecNumber evidence="15">1.4.3.-</ecNumber>
    </recommendedName>
</protein>
<evidence type="ECO:0000313" key="19">
    <source>
        <dbReference type="EMBL" id="KZF19100.1"/>
    </source>
</evidence>
<dbReference type="Gene3D" id="2.70.98.20">
    <property type="entry name" value="Copper amine oxidase, catalytic domain"/>
    <property type="match status" value="1"/>
</dbReference>
<feature type="active site" description="Schiff-base intermediate with substrate; via topaquinone" evidence="13">
    <location>
        <position position="383"/>
    </location>
</feature>
<evidence type="ECO:0000256" key="5">
    <source>
        <dbReference type="ARBA" id="ARBA00011738"/>
    </source>
</evidence>
<comment type="cofactor">
    <cofactor evidence="15">
        <name>Cu cation</name>
        <dbReference type="ChEBI" id="CHEBI:23378"/>
    </cofactor>
    <text evidence="15">Contains 1 topaquinone per subunit.</text>
</comment>
<dbReference type="SUPFAM" id="SSF49998">
    <property type="entry name" value="Amine oxidase catalytic domain"/>
    <property type="match status" value="1"/>
</dbReference>
<comment type="cofactor">
    <cofactor evidence="1">
        <name>Cu cation</name>
        <dbReference type="ChEBI" id="CHEBI:23378"/>
    </cofactor>
</comment>
<name>A0A164ZH86_XYLHT</name>
<accession>A0A164ZH86</accession>
<keyword evidence="7 13" id="KW-0801">TPQ</keyword>
<comment type="subunit">
    <text evidence="5">Homodimer.</text>
</comment>
<dbReference type="Pfam" id="PF02728">
    <property type="entry name" value="Cu_amine_oxidN3"/>
    <property type="match status" value="1"/>
</dbReference>
<comment type="cofactor">
    <cofactor evidence="3">
        <name>Zn(2+)</name>
        <dbReference type="ChEBI" id="CHEBI:29105"/>
    </cofactor>
</comment>
<comment type="similarity">
    <text evidence="4 15">Belongs to the copper/topaquinone oxidase family.</text>
</comment>
<feature type="domain" description="Copper amine oxidase catalytic" evidence="16">
    <location>
        <begin position="222"/>
        <end position="633"/>
    </location>
</feature>
<dbReference type="GO" id="GO:0009308">
    <property type="term" value="P:amine metabolic process"/>
    <property type="evidence" value="ECO:0007669"/>
    <property type="project" value="UniProtKB-UniRule"/>
</dbReference>
<dbReference type="OMA" id="QDGNIEC"/>
<keyword evidence="11" id="KW-0464">Manganese</keyword>
<comment type="catalytic activity">
    <reaction evidence="12">
        <text>a primary methyl amine + O2 + H2O = an aldehyde + H2O2 + NH4(+)</text>
        <dbReference type="Rhea" id="RHEA:16153"/>
        <dbReference type="ChEBI" id="CHEBI:15377"/>
        <dbReference type="ChEBI" id="CHEBI:15379"/>
        <dbReference type="ChEBI" id="CHEBI:16240"/>
        <dbReference type="ChEBI" id="CHEBI:17478"/>
        <dbReference type="ChEBI" id="CHEBI:28938"/>
        <dbReference type="ChEBI" id="CHEBI:228804"/>
        <dbReference type="EC" id="1.4.3.21"/>
    </reaction>
</comment>
<keyword evidence="9 15" id="KW-0186">Copper</keyword>
<reference evidence="19 20" key="1">
    <citation type="journal article" date="2016" name="Fungal Biol.">
        <title>The genome of Xylona heveae provides a window into fungal endophytism.</title>
        <authorList>
            <person name="Gazis R."/>
            <person name="Kuo A."/>
            <person name="Riley R."/>
            <person name="LaButti K."/>
            <person name="Lipzen A."/>
            <person name="Lin J."/>
            <person name="Amirebrahimi M."/>
            <person name="Hesse C.N."/>
            <person name="Spatafora J.W."/>
            <person name="Henrissat B."/>
            <person name="Hainaut M."/>
            <person name="Grigoriev I.V."/>
            <person name="Hibbett D.S."/>
        </authorList>
    </citation>
    <scope>NUCLEOTIDE SEQUENCE [LARGE SCALE GENOMIC DNA]</scope>
    <source>
        <strain evidence="19 20">TC161</strain>
    </source>
</reference>
<keyword evidence="20" id="KW-1185">Reference proteome</keyword>
<dbReference type="InterPro" id="IPR016182">
    <property type="entry name" value="Cu_amine_oxidase_N-reg"/>
</dbReference>
<dbReference type="InParanoid" id="A0A164ZH86"/>
<dbReference type="InterPro" id="IPR015802">
    <property type="entry name" value="Cu_amine_oxidase_N3"/>
</dbReference>
<dbReference type="SUPFAM" id="SSF54416">
    <property type="entry name" value="Amine oxidase N-terminal region"/>
    <property type="match status" value="2"/>
</dbReference>
<comment type="cofactor">
    <cofactor evidence="2">
        <name>Mn(2+)</name>
        <dbReference type="ChEBI" id="CHEBI:29035"/>
    </cofactor>
</comment>
<evidence type="ECO:0000256" key="15">
    <source>
        <dbReference type="RuleBase" id="RU000672"/>
    </source>
</evidence>
<proteinExistence type="inferred from homology"/>
<dbReference type="InterPro" id="IPR015798">
    <property type="entry name" value="Cu_amine_oxidase_C"/>
</dbReference>
<feature type="active site" description="Proton acceptor" evidence="13">
    <location>
        <position position="299"/>
    </location>
</feature>
<evidence type="ECO:0000259" key="18">
    <source>
        <dbReference type="Pfam" id="PF02728"/>
    </source>
</evidence>
<dbReference type="InterPro" id="IPR049948">
    <property type="entry name" value="Cu_Am_ox_TPQ-bd"/>
</dbReference>
<sequence>MATLHPLDPLTTQEIEKAVGLVRKAHGSLHYNAVTLWEPRKAQLMAWLADPEKDPRPHRVADVVAIGKGSKVYDGLVDLNEEKIIKWELTEDVQPLITMEDLQIVEHVVRKDPKVIEQCEILGIPKEDMHKVYCDPWTIGYDERFGRKIRLQQALMYYRPHIDDSQYTYPLDFCPIFNADTHEIIHIDVPPVRRPLSKAPPNNYHPASIEEKGGYRTDLKPLNITQPEGVSFKLDGRTIDWQKWKFHVGFNYREGIVLSNVTFNDKGEDRPIFWRISLTEMVVPYGNPDHPHQRKHAFDLGEYGGGYMTNSLSLGCDCKGAIHYMDAAFVNKAGESYDIKNAICIHEEDAGILFKHTDFRDESVIVTRGRKLVISQIFTAANYEYCVYWIFHQDGTIQLEIKLTGILNTYAMNPGEDTKGWGTEVYPGVNAHNHQHLFCLRLDPNIDGPNNTVFQTDAMRGAGEVGSAENKYGNAFYAHKTPYKKVSEGIADYDGSTSRTWDMANTNKLNAYSHKPVSYKLVSREVPPLLPKPGGLVWKRAGFARHAVHVTPYDDEQIHPAGRHVPQTSGEPSKGLPEWIGDGSASIDNTDVVLWHTFGLTHFPAPEDYPIMPAEPMTLLLRPRHFFLRNPALDVPPSYARTPSQIKGLSNGVTDATDKMSTLAFEPTTNGAKTNGSCCNGS</sequence>